<evidence type="ECO:0000313" key="3">
    <source>
        <dbReference type="EMBL" id="WZC48499.1"/>
    </source>
</evidence>
<dbReference type="SUPFAM" id="SSF56300">
    <property type="entry name" value="Metallo-dependent phosphatases"/>
    <property type="match status" value="1"/>
</dbReference>
<organism evidence="3 4">
    <name type="scientific">Yoonia phaeophyticola</name>
    <dbReference type="NCBI Taxonomy" id="3137369"/>
    <lineage>
        <taxon>Bacteria</taxon>
        <taxon>Pseudomonadati</taxon>
        <taxon>Pseudomonadota</taxon>
        <taxon>Alphaproteobacteria</taxon>
        <taxon>Rhodobacterales</taxon>
        <taxon>Paracoccaceae</taxon>
        <taxon>Yoonia</taxon>
    </lineage>
</organism>
<sequence>MSAVMKMADVFGFWKTPRKGAASDMPEMGLLDNLYWVYKSNNPITSPDTELDMSGFLTEAEAVLTPPQEGGTKALTISFAGDIIRTHRAEPAKDVVYEDIKDLLFDVDLSIGNYESPVTTQPLVDEVIGDAGPPTECASAAHFEALTSHEGKFIDVLNLANNHVFDMGVEGMETTLATLKKHGIQPVGVFDDPAQSKLATIVDKNGVKTGLASCTFGTNGHSLPEGEKRGVNLAKLTSKHQAPDLGLLKAQITHAQENGCDLIIAIVHWGHEFELFPRRAQQLAAEDLAESGADIIVCHHPHVAQPIQLYKTKAGDRTVPIAYSLGSLLWGFAHEKIATSTILQIDVQKTPEGAAISNLRATPVRWHAEKRDGNVIQKVSRV</sequence>
<evidence type="ECO:0000313" key="4">
    <source>
        <dbReference type="Proteomes" id="UP001440612"/>
    </source>
</evidence>
<dbReference type="RefSeq" id="WP_341366614.1">
    <property type="nucleotide sequence ID" value="NZ_CP150951.2"/>
</dbReference>
<comment type="similarity">
    <text evidence="1">Belongs to the CapA family.</text>
</comment>
<dbReference type="Proteomes" id="UP001440612">
    <property type="component" value="Chromosome"/>
</dbReference>
<evidence type="ECO:0000256" key="1">
    <source>
        <dbReference type="ARBA" id="ARBA00005662"/>
    </source>
</evidence>
<dbReference type="CDD" id="cd07381">
    <property type="entry name" value="MPP_CapA"/>
    <property type="match status" value="1"/>
</dbReference>
<keyword evidence="4" id="KW-1185">Reference proteome</keyword>
<dbReference type="SMART" id="SM00854">
    <property type="entry name" value="PGA_cap"/>
    <property type="match status" value="1"/>
</dbReference>
<dbReference type="Gene3D" id="3.60.21.10">
    <property type="match status" value="1"/>
</dbReference>
<dbReference type="EMBL" id="CP150951">
    <property type="protein sequence ID" value="WZC48499.1"/>
    <property type="molecule type" value="Genomic_DNA"/>
</dbReference>
<protein>
    <submittedName>
        <fullName evidence="3">CapA family protein</fullName>
    </submittedName>
</protein>
<accession>A0ABZ2V325</accession>
<proteinExistence type="inferred from homology"/>
<dbReference type="InterPro" id="IPR029052">
    <property type="entry name" value="Metallo-depent_PP-like"/>
</dbReference>
<dbReference type="Pfam" id="PF09587">
    <property type="entry name" value="PGA_cap"/>
    <property type="match status" value="1"/>
</dbReference>
<reference evidence="4" key="1">
    <citation type="submission" date="2024-04" db="EMBL/GenBank/DDBJ databases">
        <title>Phylogenomic analyses of a clade within the roseobacter group suggest taxonomic reassignments of species of the genera Aestuariivita, Citreicella, Loktanella, Nautella, Pelagibaca, Ruegeria, Thalassobius, Thiobacimonas and Tropicibacter, and the proposal o.</title>
        <authorList>
            <person name="Jeon C.O."/>
        </authorList>
    </citation>
    <scope>NUCLEOTIDE SEQUENCE [LARGE SCALE GENOMIC DNA]</scope>
    <source>
        <strain evidence="4">BS5-3</strain>
    </source>
</reference>
<dbReference type="InterPro" id="IPR052169">
    <property type="entry name" value="CW_Biosynth-Accessory"/>
</dbReference>
<evidence type="ECO:0000259" key="2">
    <source>
        <dbReference type="SMART" id="SM00854"/>
    </source>
</evidence>
<dbReference type="PANTHER" id="PTHR33393">
    <property type="entry name" value="POLYGLUTAMINE SYNTHESIS ACCESSORY PROTEIN RV0574C-RELATED"/>
    <property type="match status" value="1"/>
</dbReference>
<feature type="domain" description="Capsule synthesis protein CapA" evidence="2">
    <location>
        <begin position="76"/>
        <end position="332"/>
    </location>
</feature>
<dbReference type="PANTHER" id="PTHR33393:SF12">
    <property type="entry name" value="CAPSULE BIOSYNTHESIS PROTEIN CAPA"/>
    <property type="match status" value="1"/>
</dbReference>
<gene>
    <name evidence="3" type="ORF">AABB29_16830</name>
</gene>
<name>A0ABZ2V325_9RHOB</name>
<dbReference type="InterPro" id="IPR019079">
    <property type="entry name" value="Capsule_synth_CapA"/>
</dbReference>